<reference evidence="2 3" key="1">
    <citation type="submission" date="2018-09" db="EMBL/GenBank/DDBJ databases">
        <title>Murine metabolic-syndrome-specific gut microbial biobank.</title>
        <authorList>
            <person name="Liu C."/>
        </authorList>
    </citation>
    <scope>NUCLEOTIDE SEQUENCE [LARGE SCALE GENOMIC DNA]</scope>
    <source>
        <strain evidence="2 3">0.1xD8-82</strain>
    </source>
</reference>
<dbReference type="Proteomes" id="UP000280696">
    <property type="component" value="Unassembled WGS sequence"/>
</dbReference>
<evidence type="ECO:0000313" key="2">
    <source>
        <dbReference type="EMBL" id="RKI90435.1"/>
    </source>
</evidence>
<keyword evidence="3" id="KW-1185">Reference proteome</keyword>
<dbReference type="EMBL" id="RAYQ01000014">
    <property type="protein sequence ID" value="RKI90435.1"/>
    <property type="molecule type" value="Genomic_DNA"/>
</dbReference>
<feature type="domain" description="Phage neck terminator protein gp12-like" evidence="1">
    <location>
        <begin position="9"/>
        <end position="157"/>
    </location>
</feature>
<dbReference type="Pfam" id="PF23961">
    <property type="entry name" value="Phage_tail_terminator_9"/>
    <property type="match status" value="1"/>
</dbReference>
<sequence length="186" mass="21235">MTFSELKEWLKKMVQERMKGSVIWAEQYQTQPPPPLTTLKLKDTGLPVHPVNIVKDGKIYSYYECEKILEINRYTPGVTKTAGEIRGMENTAEEDLTSLLLYVQSDRGAEKMYLANISIRQMGPIRDLTALESTRYKNRAMLELSIRCTLEYQEGSIGVYAPEAGTPYEEGDTGYFEDVEMEGKNE</sequence>
<dbReference type="RefSeq" id="WP_120470618.1">
    <property type="nucleotide sequence ID" value="NZ_RAYQ01000014.1"/>
</dbReference>
<accession>A0A3A9AVS8</accession>
<gene>
    <name evidence="2" type="ORF">D7V94_13455</name>
</gene>
<dbReference type="AlphaFoldDB" id="A0A3A9AVS8"/>
<proteinExistence type="predicted"/>
<comment type="caution">
    <text evidence="2">The sequence shown here is derived from an EMBL/GenBank/DDBJ whole genome shotgun (WGS) entry which is preliminary data.</text>
</comment>
<organism evidence="2 3">
    <name type="scientific">Parablautia intestinalis</name>
    <dbReference type="NCBI Taxonomy" id="2320100"/>
    <lineage>
        <taxon>Bacteria</taxon>
        <taxon>Bacillati</taxon>
        <taxon>Bacillota</taxon>
        <taxon>Clostridia</taxon>
        <taxon>Lachnospirales</taxon>
        <taxon>Lachnospiraceae</taxon>
        <taxon>Parablautia</taxon>
    </lineage>
</organism>
<name>A0A3A9AVS8_9FIRM</name>
<evidence type="ECO:0000259" key="1">
    <source>
        <dbReference type="Pfam" id="PF23961"/>
    </source>
</evidence>
<protein>
    <recommendedName>
        <fullName evidence="1">Phage neck terminator protein gp12-like domain-containing protein</fullName>
    </recommendedName>
</protein>
<evidence type="ECO:0000313" key="3">
    <source>
        <dbReference type="Proteomes" id="UP000280696"/>
    </source>
</evidence>
<dbReference type="InterPro" id="IPR057087">
    <property type="entry name" value="Gp12-like"/>
</dbReference>